<reference evidence="11 12" key="1">
    <citation type="submission" date="2016-08" db="EMBL/GenBank/DDBJ databases">
        <title>Draft genome sequence of allopolyploid Zygosaccharomyces rouxii.</title>
        <authorList>
            <person name="Watanabe J."/>
            <person name="Uehara K."/>
            <person name="Mogi Y."/>
            <person name="Tsukioka Y."/>
        </authorList>
    </citation>
    <scope>NUCLEOTIDE SEQUENCE [LARGE SCALE GENOMIC DNA]</scope>
    <source>
        <strain evidence="11 12">NBRC 110957</strain>
    </source>
</reference>
<evidence type="ECO:0000259" key="10">
    <source>
        <dbReference type="PROSITE" id="PS50195"/>
    </source>
</evidence>
<comment type="function">
    <text evidence="7">Recruits the lipid transfer protein VPS13 to endosomal and vacuolar membranes.</text>
</comment>
<dbReference type="CDD" id="cd07280">
    <property type="entry name" value="PX_YPT35"/>
    <property type="match status" value="1"/>
</dbReference>
<dbReference type="InterPro" id="IPR001683">
    <property type="entry name" value="PX_dom"/>
</dbReference>
<dbReference type="GO" id="GO:0010008">
    <property type="term" value="C:endosome membrane"/>
    <property type="evidence" value="ECO:0007669"/>
    <property type="project" value="UniProtKB-SubCell"/>
</dbReference>
<feature type="domain" description="PX" evidence="10">
    <location>
        <begin position="30"/>
        <end position="166"/>
    </location>
</feature>
<dbReference type="EMBL" id="BDGX01000032">
    <property type="protein sequence ID" value="GAV51710.1"/>
    <property type="molecule type" value="Genomic_DNA"/>
</dbReference>
<dbReference type="PROSITE" id="PS50195">
    <property type="entry name" value="PX"/>
    <property type="match status" value="1"/>
</dbReference>
<comment type="caution">
    <text evidence="11">The sequence shown here is derived from an EMBL/GenBank/DDBJ whole genome shotgun (WGS) entry which is preliminary data.</text>
</comment>
<dbReference type="InterPro" id="IPR037917">
    <property type="entry name" value="Ypt35_PX"/>
</dbReference>
<evidence type="ECO:0000256" key="6">
    <source>
        <dbReference type="ARBA" id="ARBA00023136"/>
    </source>
</evidence>
<comment type="similarity">
    <text evidence="3">Belongs to the YPT35 family.</text>
</comment>
<dbReference type="Gene3D" id="3.30.1520.10">
    <property type="entry name" value="Phox-like domain"/>
    <property type="match status" value="1"/>
</dbReference>
<organism evidence="11 12">
    <name type="scientific">Zygosaccharomyces rouxii</name>
    <dbReference type="NCBI Taxonomy" id="4956"/>
    <lineage>
        <taxon>Eukaryota</taxon>
        <taxon>Fungi</taxon>
        <taxon>Dikarya</taxon>
        <taxon>Ascomycota</taxon>
        <taxon>Saccharomycotina</taxon>
        <taxon>Saccharomycetes</taxon>
        <taxon>Saccharomycetales</taxon>
        <taxon>Saccharomycetaceae</taxon>
        <taxon>Zygosaccharomyces</taxon>
    </lineage>
</organism>
<evidence type="ECO:0000256" key="5">
    <source>
        <dbReference type="ARBA" id="ARBA00022753"/>
    </source>
</evidence>
<evidence type="ECO:0000256" key="9">
    <source>
        <dbReference type="ARBA" id="ARBA00033785"/>
    </source>
</evidence>
<protein>
    <recommendedName>
        <fullName evidence="8">Endosomal/vacuolar adapter protein YPT35</fullName>
    </recommendedName>
    <alternativeName>
        <fullName evidence="9">PX domain-containing protein YPT35</fullName>
    </alternativeName>
</protein>
<dbReference type="Pfam" id="PF00787">
    <property type="entry name" value="PX"/>
    <property type="match status" value="1"/>
</dbReference>
<keyword evidence="6" id="KW-0472">Membrane</keyword>
<evidence type="ECO:0000313" key="11">
    <source>
        <dbReference type="EMBL" id="GAV51710.1"/>
    </source>
</evidence>
<keyword evidence="5" id="KW-0967">Endosome</keyword>
<dbReference type="Proteomes" id="UP000187013">
    <property type="component" value="Unassembled WGS sequence"/>
</dbReference>
<evidence type="ECO:0000256" key="4">
    <source>
        <dbReference type="ARBA" id="ARBA00022554"/>
    </source>
</evidence>
<name>A0A1Q3A826_ZYGRO</name>
<dbReference type="OrthoDB" id="10254720at2759"/>
<evidence type="ECO:0000256" key="3">
    <source>
        <dbReference type="ARBA" id="ARBA00007426"/>
    </source>
</evidence>
<keyword evidence="4" id="KW-0926">Vacuole</keyword>
<evidence type="ECO:0000256" key="2">
    <source>
        <dbReference type="ARBA" id="ARBA00004481"/>
    </source>
</evidence>
<dbReference type="SMART" id="SM00312">
    <property type="entry name" value="PX"/>
    <property type="match status" value="1"/>
</dbReference>
<dbReference type="AlphaFoldDB" id="A0A1Q3A826"/>
<dbReference type="SUPFAM" id="SSF64268">
    <property type="entry name" value="PX domain"/>
    <property type="match status" value="1"/>
</dbReference>
<evidence type="ECO:0000256" key="1">
    <source>
        <dbReference type="ARBA" id="ARBA00004148"/>
    </source>
</evidence>
<evidence type="ECO:0000313" key="12">
    <source>
        <dbReference type="Proteomes" id="UP000187013"/>
    </source>
</evidence>
<dbReference type="GO" id="GO:0005774">
    <property type="term" value="C:vacuolar membrane"/>
    <property type="evidence" value="ECO:0007669"/>
    <property type="project" value="UniProtKB-SubCell"/>
</dbReference>
<evidence type="ECO:0000256" key="8">
    <source>
        <dbReference type="ARBA" id="ARBA00033774"/>
    </source>
</evidence>
<gene>
    <name evidence="11" type="ORF">ZYGR_0AF01810</name>
</gene>
<evidence type="ECO:0000256" key="7">
    <source>
        <dbReference type="ARBA" id="ARBA00033728"/>
    </source>
</evidence>
<dbReference type="InterPro" id="IPR036871">
    <property type="entry name" value="PX_dom_sf"/>
</dbReference>
<proteinExistence type="inferred from homology"/>
<sequence length="166" mass="19690">MSKIHLLMPEPISLTDDESQARNLNRAYSLQRCHVSDCTIVNGENGTKFAVWKITLLLHPQDTASQQVYYPRVETFRRYSDFCQLREQLIKRCIDEQRPNIDVPGLPPRVKWYDMWRYQEINLDRSWLSKRRQGLEFFLNHVLLNGELITLARDLVVKFLEPPQTD</sequence>
<dbReference type="GO" id="GO:0032266">
    <property type="term" value="F:phosphatidylinositol-3-phosphate binding"/>
    <property type="evidence" value="ECO:0007669"/>
    <property type="project" value="InterPro"/>
</dbReference>
<accession>A0A1Q3A826</accession>
<comment type="subcellular location">
    <subcellularLocation>
        <location evidence="2">Endosome membrane</location>
        <topology evidence="2">Peripheral membrane protein</topology>
    </subcellularLocation>
    <subcellularLocation>
        <location evidence="1">Vacuole membrane</location>
        <topology evidence="1">Peripheral membrane protein</topology>
    </subcellularLocation>
</comment>